<dbReference type="Proteomes" id="UP001218362">
    <property type="component" value="Chromosome"/>
</dbReference>
<gene>
    <name evidence="2" type="ORF">P0Y56_03310</name>
</gene>
<dbReference type="EMBL" id="CP119316">
    <property type="protein sequence ID" value="WEK47326.1"/>
    <property type="molecule type" value="Genomic_DNA"/>
</dbReference>
<protein>
    <submittedName>
        <fullName evidence="2">N-formylglutamate amidohydrolase</fullName>
    </submittedName>
</protein>
<proteinExistence type="predicted"/>
<evidence type="ECO:0000256" key="1">
    <source>
        <dbReference type="SAM" id="MobiDB-lite"/>
    </source>
</evidence>
<dbReference type="Gene3D" id="3.40.630.40">
    <property type="entry name" value="Zn-dependent exopeptidases"/>
    <property type="match status" value="1"/>
</dbReference>
<dbReference type="KEGG" id="acob:P0Y56_03310"/>
<name>A0AAJ5X7S9_9SPHN</name>
<dbReference type="InterPro" id="IPR007709">
    <property type="entry name" value="N-FG_amidohydro"/>
</dbReference>
<evidence type="ECO:0000313" key="3">
    <source>
        <dbReference type="Proteomes" id="UP001218362"/>
    </source>
</evidence>
<dbReference type="SUPFAM" id="SSF53187">
    <property type="entry name" value="Zn-dependent exopeptidases"/>
    <property type="match status" value="1"/>
</dbReference>
<dbReference type="Pfam" id="PF05013">
    <property type="entry name" value="FGase"/>
    <property type="match status" value="1"/>
</dbReference>
<dbReference type="AlphaFoldDB" id="A0AAJ5X7S9"/>
<sequence length="309" mass="33464">MRDSHSVSGGTIPGAAGQPAFTLERRDPSPIPIMIAVPHAGRIYPPHLVEGMRSPGEAALKLEDRYVDLLARAVAQETGAALLIAHAPRAMIDLNRSVEEMDWDMLRKGPSPGRRVGRVGRRARSGLGLVPRRLPGIGELWKARIEEADLDSRIEGIHRPYHQAIEDCLGQLRTRWGAALLIDLHSMPPLAPRAPGDRAPEFVIGDRFGAACDGALCAAAFDELALQRRHVAHNRPYAGGYVLDRHAAPARGLHAVQIEICRSIYLDSRLAEPAEDRVGVIASVTALVRRLAGEVAALGRSNQLPMAAE</sequence>
<reference evidence="2" key="1">
    <citation type="submission" date="2023-03" db="EMBL/GenBank/DDBJ databases">
        <title>Andean soil-derived lignocellulolytic bacterial consortium as a source of novel taxa and putative plastic-active enzymes.</title>
        <authorList>
            <person name="Diaz-Garcia L."/>
            <person name="Chuvochina M."/>
            <person name="Feuerriegel G."/>
            <person name="Bunk B."/>
            <person name="Sproer C."/>
            <person name="Streit W.R."/>
            <person name="Rodriguez L.M."/>
            <person name="Overmann J."/>
            <person name="Jimenez D.J."/>
        </authorList>
    </citation>
    <scope>NUCLEOTIDE SEQUENCE</scope>
    <source>
        <strain evidence="2">MAG 26</strain>
    </source>
</reference>
<feature type="region of interest" description="Disordered" evidence="1">
    <location>
        <begin position="1"/>
        <end position="25"/>
    </location>
</feature>
<evidence type="ECO:0000313" key="2">
    <source>
        <dbReference type="EMBL" id="WEK47326.1"/>
    </source>
</evidence>
<accession>A0AAJ5X7S9</accession>
<organism evidence="2 3">
    <name type="scientific">Candidatus Andeanibacterium colombiense</name>
    <dbReference type="NCBI Taxonomy" id="3121345"/>
    <lineage>
        <taxon>Bacteria</taxon>
        <taxon>Pseudomonadati</taxon>
        <taxon>Pseudomonadota</taxon>
        <taxon>Alphaproteobacteria</taxon>
        <taxon>Sphingomonadales</taxon>
        <taxon>Sphingomonadaceae</taxon>
        <taxon>Candidatus Andeanibacterium</taxon>
    </lineage>
</organism>